<accession>A0A099CXJ7</accession>
<dbReference type="AlphaFoldDB" id="A0A099CXJ7"/>
<gene>
    <name evidence="2" type="ORF">HNQ86_000503</name>
    <name evidence="1" type="ORF">LF63_0108550</name>
</gene>
<dbReference type="HOGENOM" id="CLU_161965_0_0_6"/>
<name>A0A099CXJ7_9GAMM</name>
<dbReference type="RefSeq" id="WP_043101033.1">
    <property type="nucleotide sequence ID" value="NZ_JACHET010000001.1"/>
</dbReference>
<reference evidence="1 3" key="1">
    <citation type="submission" date="2014-09" db="EMBL/GenBank/DDBJ databases">
        <title>Xanthomonadaceae 3.5X direct submission.</title>
        <authorList>
            <person name="Fang T."/>
            <person name="Wang H."/>
        </authorList>
    </citation>
    <scope>NUCLEOTIDE SEQUENCE [LARGE SCALE GENOMIC DNA]</scope>
    <source>
        <strain evidence="1 3">3.5X</strain>
    </source>
</reference>
<dbReference type="InterPro" id="IPR013433">
    <property type="entry name" value="PHA_gran_rgn"/>
</dbReference>
<evidence type="ECO:0000313" key="4">
    <source>
        <dbReference type="Proteomes" id="UP000560000"/>
    </source>
</evidence>
<evidence type="ECO:0000313" key="2">
    <source>
        <dbReference type="EMBL" id="MBB6183158.1"/>
    </source>
</evidence>
<dbReference type="OrthoDB" id="287584at2"/>
<evidence type="ECO:0000313" key="1">
    <source>
        <dbReference type="EMBL" id="KGI78342.1"/>
    </source>
</evidence>
<sequence>MPSIDIRRTHPLGLDTARQAVDKVAQRMREKFGVDTRWEDDTLRFSHMGIDGGIAVNDKEVHVQARLGMLMSALKPRIESEIHAKLDEYFGPATTN</sequence>
<protein>
    <submittedName>
        <fullName evidence="1">Polyhydroxyalkanoic acid synthase</fullName>
    </submittedName>
    <submittedName>
        <fullName evidence="2">Putative polyhydroxyalkanoate system protein</fullName>
    </submittedName>
</protein>
<dbReference type="NCBIfam" id="TIGR02610">
    <property type="entry name" value="PHA_gran_rgn"/>
    <property type="match status" value="1"/>
</dbReference>
<dbReference type="STRING" id="1543381.LF63_0108550"/>
<evidence type="ECO:0000313" key="3">
    <source>
        <dbReference type="Proteomes" id="UP000029708"/>
    </source>
</evidence>
<dbReference type="Proteomes" id="UP000560000">
    <property type="component" value="Unassembled WGS sequence"/>
</dbReference>
<keyword evidence="3" id="KW-1185">Reference proteome</keyword>
<dbReference type="Pfam" id="PF09650">
    <property type="entry name" value="PHA_gran_rgn"/>
    <property type="match status" value="1"/>
</dbReference>
<dbReference type="EMBL" id="JROI01000010">
    <property type="protein sequence ID" value="KGI78342.1"/>
    <property type="molecule type" value="Genomic_DNA"/>
</dbReference>
<dbReference type="EMBL" id="JACHET010000001">
    <property type="protein sequence ID" value="MBB6183158.1"/>
    <property type="molecule type" value="Genomic_DNA"/>
</dbReference>
<proteinExistence type="predicted"/>
<dbReference type="Proteomes" id="UP000029708">
    <property type="component" value="Unassembled WGS sequence"/>
</dbReference>
<reference evidence="2 4" key="2">
    <citation type="submission" date="2020-08" db="EMBL/GenBank/DDBJ databases">
        <title>Genomic Encyclopedia of Type Strains, Phase IV (KMG-IV): sequencing the most valuable type-strain genomes for metagenomic binning, comparative biology and taxonomic classification.</title>
        <authorList>
            <person name="Goeker M."/>
        </authorList>
    </citation>
    <scope>NUCLEOTIDE SEQUENCE [LARGE SCALE GENOMIC DNA]</scope>
    <source>
        <strain evidence="2 4">DSM 107085</strain>
    </source>
</reference>
<organism evidence="1 3">
    <name type="scientific">Oleiagrimonas soli</name>
    <dbReference type="NCBI Taxonomy" id="1543381"/>
    <lineage>
        <taxon>Bacteria</taxon>
        <taxon>Pseudomonadati</taxon>
        <taxon>Pseudomonadota</taxon>
        <taxon>Gammaproteobacteria</taxon>
        <taxon>Lysobacterales</taxon>
        <taxon>Rhodanobacteraceae</taxon>
        <taxon>Oleiagrimonas</taxon>
    </lineage>
</organism>
<comment type="caution">
    <text evidence="1">The sequence shown here is derived from an EMBL/GenBank/DDBJ whole genome shotgun (WGS) entry which is preliminary data.</text>
</comment>